<dbReference type="Gene3D" id="2.60.120.620">
    <property type="entry name" value="q2cbj1_9rhob like domain"/>
    <property type="match status" value="1"/>
</dbReference>
<feature type="transmembrane region" description="Helical" evidence="1">
    <location>
        <begin position="7"/>
        <end position="25"/>
    </location>
</feature>
<evidence type="ECO:0000313" key="2">
    <source>
        <dbReference type="EMBL" id="QHT11570.1"/>
    </source>
</evidence>
<name>A0A6C0D5L4_9ZZZZ</name>
<protein>
    <recommendedName>
        <fullName evidence="4">Fe2OG dioxygenase domain-containing protein</fullName>
    </recommendedName>
</protein>
<keyword evidence="1" id="KW-0812">Transmembrane</keyword>
<proteinExistence type="predicted"/>
<evidence type="ECO:0008006" key="4">
    <source>
        <dbReference type="Google" id="ProtNLM"/>
    </source>
</evidence>
<sequence>MLIYKKFIFFIIILLFIIIGSFNYFKYNDVITYFATDISNSGYLVNLIDEKGFGKNPSLNFNNSSCKVLNFYDISNNCNNFITKFYNNDFLDKIKNIINEEKLFFIDPIIDPLAFVIQLYKENDFMSYHFDTNFSLGKRYTVIIPLYLNEFNTSYLTIKDKSKNEKKIIIPIGKAIVYNGDNVLHKVSKQEIGGERISLIINLTTNSNYSLLGKYLQKVRNYMFINYTW</sequence>
<accession>A0A6C0D5L4</accession>
<dbReference type="AlphaFoldDB" id="A0A6C0D5L4"/>
<evidence type="ECO:0000256" key="1">
    <source>
        <dbReference type="SAM" id="Phobius"/>
    </source>
</evidence>
<reference evidence="2" key="1">
    <citation type="journal article" date="2020" name="Nature">
        <title>Giant virus diversity and host interactions through global metagenomics.</title>
        <authorList>
            <person name="Schulz F."/>
            <person name="Roux S."/>
            <person name="Paez-Espino D."/>
            <person name="Jungbluth S."/>
            <person name="Walsh D.A."/>
            <person name="Denef V.J."/>
            <person name="McMahon K.D."/>
            <person name="Konstantinidis K.T."/>
            <person name="Eloe-Fadrosh E.A."/>
            <person name="Kyrpides N.C."/>
            <person name="Woyke T."/>
        </authorList>
    </citation>
    <scope>NUCLEOTIDE SEQUENCE</scope>
    <source>
        <strain evidence="2">GVMAG-M-3300023174-116</strain>
        <strain evidence="3">GVMAG-M-3300023179-63</strain>
    </source>
</reference>
<dbReference type="EMBL" id="MN739535">
    <property type="protein sequence ID" value="QHT11570.1"/>
    <property type="molecule type" value="Genomic_DNA"/>
</dbReference>
<organism evidence="2">
    <name type="scientific">viral metagenome</name>
    <dbReference type="NCBI Taxonomy" id="1070528"/>
    <lineage>
        <taxon>unclassified sequences</taxon>
        <taxon>metagenomes</taxon>
        <taxon>organismal metagenomes</taxon>
    </lineage>
</organism>
<keyword evidence="1" id="KW-0472">Membrane</keyword>
<evidence type="ECO:0000313" key="3">
    <source>
        <dbReference type="EMBL" id="QHT75426.1"/>
    </source>
</evidence>
<keyword evidence="1" id="KW-1133">Transmembrane helix</keyword>
<dbReference type="EMBL" id="MN739871">
    <property type="protein sequence ID" value="QHT75426.1"/>
    <property type="molecule type" value="Genomic_DNA"/>
</dbReference>